<proteinExistence type="predicted"/>
<dbReference type="AlphaFoldDB" id="A0A1E3KEY9"/>
<name>A0A1E3KEY9_9TREE</name>
<comment type="caution">
    <text evidence="2">The sequence shown here is derived from an EMBL/GenBank/DDBJ whole genome shotgun (WGS) entry which is preliminary data.</text>
</comment>
<protein>
    <submittedName>
        <fullName evidence="2">Uncharacterized protein</fullName>
    </submittedName>
</protein>
<evidence type="ECO:0000313" key="3">
    <source>
        <dbReference type="Proteomes" id="UP000095149"/>
    </source>
</evidence>
<organism evidence="2 3">
    <name type="scientific">Cryptococcus amylolentus CBS 6273</name>
    <dbReference type="NCBI Taxonomy" id="1296118"/>
    <lineage>
        <taxon>Eukaryota</taxon>
        <taxon>Fungi</taxon>
        <taxon>Dikarya</taxon>
        <taxon>Basidiomycota</taxon>
        <taxon>Agaricomycotina</taxon>
        <taxon>Tremellomycetes</taxon>
        <taxon>Tremellales</taxon>
        <taxon>Cryptococcaceae</taxon>
        <taxon>Cryptococcus</taxon>
    </lineage>
</organism>
<dbReference type="EMBL" id="MEKH01000002">
    <property type="protein sequence ID" value="ODO10862.1"/>
    <property type="molecule type" value="Genomic_DNA"/>
</dbReference>
<feature type="compositionally biased region" description="Basic and acidic residues" evidence="1">
    <location>
        <begin position="298"/>
        <end position="311"/>
    </location>
</feature>
<sequence>MFPPLPATCCPAPSGTLADWMGSAQFTDPKIWEKVWIEPTDQRYIRAWNTGRVVFFQNPDMLSGLSHSLSKLRLDAAVTDHSYLSVWNKPRLNPVSPVRVKSAPQYGFCLEEGLIGLVNDVLSEYTLEPEGGAVTSQWKPEKDRVGPDFLLCTRDRLAQDDGFGLAVEGGETRLVGYLAEVSEEDAEEIRLFITEVVDRMHSRGSSSLFITDGQRFLVVQRLPDLDDPKAFHLNLSSLINNAGPLDLYTPPDDLSPIHSPKFLTELPVGLLCSLSFETPLDPFPFPARSSLSSPDFLINERKGNKDQDTGKRRQYPIDASFCRETERGQGTIYLSGNIEARPDMLVHSYSLALRNEYLSGPLSPQTATLPCPAPSQSSTSIQDAIPGLPGSDAISGLHIIEPIGLGHLWDTFLATLTVAEDGLFEGLEAGQEATVVAKITCQSSYNGYPPDLSPDAAREAILNEYRIYSTSLQHLQGSVVPKCYGVWGGVLRAESQWDIEREIWVMLMEHAGEALELEDFFEVVGGKNGPSIRREILKCYEQLTP</sequence>
<evidence type="ECO:0000256" key="1">
    <source>
        <dbReference type="SAM" id="MobiDB-lite"/>
    </source>
</evidence>
<feature type="region of interest" description="Disordered" evidence="1">
    <location>
        <begin position="296"/>
        <end position="318"/>
    </location>
</feature>
<gene>
    <name evidence="2" type="ORF">I350_01461</name>
</gene>
<reference evidence="2 3" key="1">
    <citation type="submission" date="2016-06" db="EMBL/GenBank/DDBJ databases">
        <title>Evolution of pathogenesis and genome organization in the Tremellales.</title>
        <authorList>
            <person name="Cuomo C."/>
            <person name="Litvintseva A."/>
            <person name="Heitman J."/>
            <person name="Chen Y."/>
            <person name="Sun S."/>
            <person name="Springer D."/>
            <person name="Dromer F."/>
            <person name="Young S."/>
            <person name="Zeng Q."/>
            <person name="Chapman S."/>
            <person name="Gujja S."/>
            <person name="Saif S."/>
            <person name="Birren B."/>
        </authorList>
    </citation>
    <scope>NUCLEOTIDE SEQUENCE [LARGE SCALE GENOMIC DNA]</scope>
    <source>
        <strain evidence="2 3">CBS 6273</strain>
    </source>
</reference>
<evidence type="ECO:0000313" key="2">
    <source>
        <dbReference type="EMBL" id="ODO10862.1"/>
    </source>
</evidence>
<accession>A0A1E3KEY9</accession>
<dbReference type="Proteomes" id="UP000095149">
    <property type="component" value="Unassembled WGS sequence"/>
</dbReference>